<dbReference type="InterPro" id="IPR005532">
    <property type="entry name" value="SUMF_dom"/>
</dbReference>
<dbReference type="Pfam" id="PF00069">
    <property type="entry name" value="Pkinase"/>
    <property type="match status" value="1"/>
</dbReference>
<accession>A0A975Y6A3</accession>
<feature type="domain" description="Protein kinase" evidence="3">
    <location>
        <begin position="11"/>
        <end position="273"/>
    </location>
</feature>
<dbReference type="PROSITE" id="PS00107">
    <property type="entry name" value="PROTEIN_KINASE_ATP"/>
    <property type="match status" value="1"/>
</dbReference>
<dbReference type="SMART" id="SM00220">
    <property type="entry name" value="S_TKc"/>
    <property type="match status" value="1"/>
</dbReference>
<dbReference type="PANTHER" id="PTHR23150:SF19">
    <property type="entry name" value="FORMYLGLYCINE-GENERATING ENZYME"/>
    <property type="match status" value="1"/>
</dbReference>
<dbReference type="CDD" id="cd14014">
    <property type="entry name" value="STKc_PknB_like"/>
    <property type="match status" value="1"/>
</dbReference>
<evidence type="ECO:0000256" key="1">
    <source>
        <dbReference type="PROSITE-ProRule" id="PRU10141"/>
    </source>
</evidence>
<keyword evidence="1" id="KW-0547">Nucleotide-binding</keyword>
<proteinExistence type="predicted"/>
<feature type="region of interest" description="Disordered" evidence="2">
    <location>
        <begin position="308"/>
        <end position="338"/>
    </location>
</feature>
<evidence type="ECO:0000313" key="4">
    <source>
        <dbReference type="EMBL" id="QXE25063.1"/>
    </source>
</evidence>
<dbReference type="PANTHER" id="PTHR23150">
    <property type="entry name" value="SULFATASE MODIFYING FACTOR 1, 2"/>
    <property type="match status" value="1"/>
</dbReference>
<dbReference type="Proteomes" id="UP000683511">
    <property type="component" value="Chromosome"/>
</dbReference>
<keyword evidence="5" id="KW-1185">Reference proteome</keyword>
<dbReference type="InterPro" id="IPR017441">
    <property type="entry name" value="Protein_kinase_ATP_BS"/>
</dbReference>
<dbReference type="GO" id="GO:0004674">
    <property type="term" value="F:protein serine/threonine kinase activity"/>
    <property type="evidence" value="ECO:0007669"/>
    <property type="project" value="UniProtKB-KW"/>
</dbReference>
<evidence type="ECO:0000313" key="5">
    <source>
        <dbReference type="Proteomes" id="UP000683511"/>
    </source>
</evidence>
<dbReference type="Pfam" id="PF03781">
    <property type="entry name" value="FGE-sulfatase"/>
    <property type="match status" value="1"/>
</dbReference>
<dbReference type="Gene3D" id="3.90.1580.10">
    <property type="entry name" value="paralog of FGE (formylglycine-generating enzyme)"/>
    <property type="match status" value="1"/>
</dbReference>
<keyword evidence="4" id="KW-0808">Transferase</keyword>
<keyword evidence="4" id="KW-0723">Serine/threonine-protein kinase</keyword>
<dbReference type="GO" id="GO:0120147">
    <property type="term" value="F:formylglycine-generating oxidase activity"/>
    <property type="evidence" value="ECO:0007669"/>
    <property type="project" value="TreeGrafter"/>
</dbReference>
<feature type="binding site" evidence="1">
    <location>
        <position position="42"/>
    </location>
    <ligand>
        <name>ATP</name>
        <dbReference type="ChEBI" id="CHEBI:30616"/>
    </ligand>
</feature>
<dbReference type="SUPFAM" id="SSF56112">
    <property type="entry name" value="Protein kinase-like (PK-like)"/>
    <property type="match status" value="1"/>
</dbReference>
<feature type="compositionally biased region" description="Low complexity" evidence="2">
    <location>
        <begin position="308"/>
        <end position="320"/>
    </location>
</feature>
<dbReference type="InterPro" id="IPR016187">
    <property type="entry name" value="CTDL_fold"/>
</dbReference>
<organism evidence="4 5">
    <name type="scientific">Richelia sinica FACHB-800</name>
    <dbReference type="NCBI Taxonomy" id="1357546"/>
    <lineage>
        <taxon>Bacteria</taxon>
        <taxon>Bacillati</taxon>
        <taxon>Cyanobacteriota</taxon>
        <taxon>Cyanophyceae</taxon>
        <taxon>Nostocales</taxon>
        <taxon>Nostocaceae</taxon>
        <taxon>Richelia</taxon>
    </lineage>
</organism>
<dbReference type="RefSeq" id="WP_190602509.1">
    <property type="nucleotide sequence ID" value="NZ_CP021056.1"/>
</dbReference>
<dbReference type="InterPro" id="IPR011009">
    <property type="entry name" value="Kinase-like_dom_sf"/>
</dbReference>
<keyword evidence="1" id="KW-0067">ATP-binding</keyword>
<protein>
    <submittedName>
        <fullName evidence="4">Serine/threonine protein kinase</fullName>
    </submittedName>
</protein>
<name>A0A975Y6A3_9NOST</name>
<sequence>MVIGVKLRQRYQVIRVLGSGAFGDTYLAQDLDLPNHPQCVVKHLQIKPPNTAAALPIARRLFAQEAEALQKLGIHDQIPQLFAYFEENSEFYLVQEFVKGQDLSQEVYPQHKLPENQVKKLLREILEVLNFVHQQNIIHRDLKPQNIMRRSGDGKVMLIDFGAVKESMRVNAQGQTILTVAIGTSGYMPSEQTAGSPKLASDVYAVGMLGIYALTGIQPHQLPKDPTTEEVIWRNRANVSEEFAKILTKMVRYHFSARYQNAQEALKALTPPLSLPPKTDRRHFLQLASVAVGGFGLAVVGNKLFSGSGEKTTSVSSTSSPLPFPEPSTQFTQTPVSTTSNNLNLKTFNFEVVKTDSRGSIISKSNSSARYYEEDLGNGVILEMVDIPGGTFMMGSPETEEGRVYNESPQHQVTVPSFFMGKYQLTQAQYQAVIGSNPSYFKGDDSTSLTNHRPVEQVSWDDAVKFCQRLSQKTGKTYRLPSEAEWEYACRAETTTPFYFGESITTDLVNYDGNSTYKDAPKGLYRNQTTFVGTFPPNAFGLYDMHGNVWEWCQDTWHDNYINAPRNGSAWISPSETRRILRGGSWYNNPENCRSAYRYYNVAGFNHNLHGFRVVCGAA</sequence>
<evidence type="ECO:0000256" key="2">
    <source>
        <dbReference type="SAM" id="MobiDB-lite"/>
    </source>
</evidence>
<dbReference type="GO" id="GO:0005524">
    <property type="term" value="F:ATP binding"/>
    <property type="evidence" value="ECO:0007669"/>
    <property type="project" value="UniProtKB-UniRule"/>
</dbReference>
<dbReference type="AlphaFoldDB" id="A0A975Y6A3"/>
<evidence type="ECO:0000259" key="3">
    <source>
        <dbReference type="PROSITE" id="PS50011"/>
    </source>
</evidence>
<dbReference type="Gene3D" id="1.10.510.10">
    <property type="entry name" value="Transferase(Phosphotransferase) domain 1"/>
    <property type="match status" value="1"/>
</dbReference>
<dbReference type="InterPro" id="IPR051043">
    <property type="entry name" value="Sulfatase_Mod_Factor_Kinase"/>
</dbReference>
<dbReference type="InterPro" id="IPR042095">
    <property type="entry name" value="SUMF_sf"/>
</dbReference>
<keyword evidence="4" id="KW-0418">Kinase</keyword>
<feature type="compositionally biased region" description="Polar residues" evidence="2">
    <location>
        <begin position="327"/>
        <end position="338"/>
    </location>
</feature>
<dbReference type="KEGG" id="rsin:B6N60_03773"/>
<dbReference type="SUPFAM" id="SSF56436">
    <property type="entry name" value="C-type lectin-like"/>
    <property type="match status" value="1"/>
</dbReference>
<dbReference type="EMBL" id="CP021056">
    <property type="protein sequence ID" value="QXE25063.1"/>
    <property type="molecule type" value="Genomic_DNA"/>
</dbReference>
<dbReference type="PROSITE" id="PS50011">
    <property type="entry name" value="PROTEIN_KINASE_DOM"/>
    <property type="match status" value="1"/>
</dbReference>
<reference evidence="4" key="1">
    <citation type="submission" date="2017-04" db="EMBL/GenBank/DDBJ databases">
        <title>Genome deletions in a multicellular cyanobacterial endosymbiont for morphological adaptation in marine diatoms.</title>
        <authorList>
            <person name="Wang Y."/>
            <person name="Gao H."/>
            <person name="Li R."/>
            <person name="Xu X."/>
        </authorList>
    </citation>
    <scope>NUCLEOTIDE SEQUENCE</scope>
    <source>
        <strain evidence="4">FACHB 800</strain>
    </source>
</reference>
<gene>
    <name evidence="4" type="ORF">B6N60_03773</name>
</gene>
<dbReference type="InterPro" id="IPR000719">
    <property type="entry name" value="Prot_kinase_dom"/>
</dbReference>